<protein>
    <submittedName>
        <fullName evidence="1">DsrE family protein</fullName>
    </submittedName>
</protein>
<organism evidence="1 2">
    <name type="scientific">Paracholeplasma manati</name>
    <dbReference type="NCBI Taxonomy" id="591373"/>
    <lineage>
        <taxon>Bacteria</taxon>
        <taxon>Bacillati</taxon>
        <taxon>Mycoplasmatota</taxon>
        <taxon>Mollicutes</taxon>
        <taxon>Acholeplasmatales</taxon>
        <taxon>Acholeplasmataceae</taxon>
        <taxon>Paracholeplasma</taxon>
    </lineage>
</organism>
<accession>A0ABT2Y522</accession>
<dbReference type="EMBL" id="JAOVQM010000002">
    <property type="protein sequence ID" value="MCV2231830.1"/>
    <property type="molecule type" value="Genomic_DNA"/>
</dbReference>
<evidence type="ECO:0000313" key="1">
    <source>
        <dbReference type="EMBL" id="MCV2231830.1"/>
    </source>
</evidence>
<dbReference type="InterPro" id="IPR003787">
    <property type="entry name" value="Sulphur_relay_DsrE/F-like"/>
</dbReference>
<reference evidence="1" key="1">
    <citation type="submission" date="2022-09" db="EMBL/GenBank/DDBJ databases">
        <title>Novel Mycoplasma species identified in domestic and wild animals.</title>
        <authorList>
            <person name="Volokhov D.V."/>
            <person name="Furtak V.A."/>
            <person name="Zagorodnyaya T.A."/>
        </authorList>
    </citation>
    <scope>NUCLEOTIDE SEQUENCE</scope>
    <source>
        <strain evidence="1">Oakley</strain>
    </source>
</reference>
<keyword evidence="2" id="KW-1185">Reference proteome</keyword>
<dbReference type="PANTHER" id="PTHR37691">
    <property type="entry name" value="BLR3518 PROTEIN"/>
    <property type="match status" value="1"/>
</dbReference>
<sequence length="101" mass="11573">MKALFHIDERHKWPLLSMNIKNLLQMSPVMNIAVVINSEAVELFIKSTVKLEPNVKYYLCENSIKTRNLNPNDVLPGTEIVKSGVYQIVLLQNQGYAYIKP</sequence>
<comment type="caution">
    <text evidence="1">The sequence shown here is derived from an EMBL/GenBank/DDBJ whole genome shotgun (WGS) entry which is preliminary data.</text>
</comment>
<dbReference type="InterPro" id="IPR027396">
    <property type="entry name" value="DsrEFH-like"/>
</dbReference>
<dbReference type="PANTHER" id="PTHR37691:SF1">
    <property type="entry name" value="BLR3518 PROTEIN"/>
    <property type="match status" value="1"/>
</dbReference>
<dbReference type="Gene3D" id="3.40.1260.10">
    <property type="entry name" value="DsrEFH-like"/>
    <property type="match status" value="1"/>
</dbReference>
<dbReference type="Proteomes" id="UP001177160">
    <property type="component" value="Unassembled WGS sequence"/>
</dbReference>
<gene>
    <name evidence="1" type="ORF">N7548_03210</name>
</gene>
<dbReference type="RefSeq" id="WP_263607983.1">
    <property type="nucleotide sequence ID" value="NZ_JAOVQM010000002.1"/>
</dbReference>
<evidence type="ECO:0000313" key="2">
    <source>
        <dbReference type="Proteomes" id="UP001177160"/>
    </source>
</evidence>
<proteinExistence type="predicted"/>
<name>A0ABT2Y522_9MOLU</name>
<dbReference type="Pfam" id="PF02635">
    <property type="entry name" value="DsrE"/>
    <property type="match status" value="1"/>
</dbReference>
<dbReference type="SUPFAM" id="SSF75169">
    <property type="entry name" value="DsrEFH-like"/>
    <property type="match status" value="1"/>
</dbReference>